<gene>
    <name evidence="6" type="ORF">GF068_39880</name>
</gene>
<feature type="domain" description="Ketoreductase" evidence="5">
    <location>
        <begin position="181"/>
        <end position="365"/>
    </location>
</feature>
<evidence type="ECO:0000256" key="2">
    <source>
        <dbReference type="ARBA" id="ARBA00023002"/>
    </source>
</evidence>
<keyword evidence="2" id="KW-0560">Oxidoreductase</keyword>
<evidence type="ECO:0000256" key="4">
    <source>
        <dbReference type="SAM" id="MobiDB-lite"/>
    </source>
</evidence>
<dbReference type="PRINTS" id="PR00080">
    <property type="entry name" value="SDRFAMILY"/>
</dbReference>
<dbReference type="InterPro" id="IPR057326">
    <property type="entry name" value="KR_dom"/>
</dbReference>
<evidence type="ECO:0000256" key="1">
    <source>
        <dbReference type="ARBA" id="ARBA00006484"/>
    </source>
</evidence>
<dbReference type="InterPro" id="IPR050259">
    <property type="entry name" value="SDR"/>
</dbReference>
<dbReference type="SUPFAM" id="SSF51735">
    <property type="entry name" value="NAD(P)-binding Rossmann-fold domains"/>
    <property type="match status" value="1"/>
</dbReference>
<dbReference type="SMART" id="SM00822">
    <property type="entry name" value="PKS_KR"/>
    <property type="match status" value="1"/>
</dbReference>
<sequence length="420" mass="44514">MRVAHVSAPPRGRHVPAVLAVRRFHEARLAPPLERDLARDAGDGADAAGRALRRLRAAGRDRAGARDPRGAQAHAEGDVPGPADDAKREPARRGAAGEIDLLAPLHGPARLRPRAPAQMLPPLPADGRADHAGVWVQHVPPRRGEGPRHADAELGQEALGQGKRDDAPLDREYMTKLCEGHVALVTGGSKGLGRAIAVTLAREGAHVGFNWTKSEGEAKETLAAIEAHGVRGFSFRTSVLDKQGLAAAVKEMENVVGTVDVLVNNAGVSDVVPVALMDEEDWDRVMDTNVKGTFLATQAVLRGMVKLRRGRILNIGSLAGVKMMQAPVHYSTAKAAIKGFTESLAKEIGRYGITVNNLAPGVLEGGVSVNLPKGRLDEYLRHTALGRLGTFQEVAEMAAFLVSDRASYVNGATILVDGAV</sequence>
<accession>A0A6N7Q2V6</accession>
<evidence type="ECO:0000256" key="3">
    <source>
        <dbReference type="RuleBase" id="RU000363"/>
    </source>
</evidence>
<dbReference type="PANTHER" id="PTHR42879:SF2">
    <property type="entry name" value="3-OXOACYL-[ACYL-CARRIER-PROTEIN] REDUCTASE FABG"/>
    <property type="match status" value="1"/>
</dbReference>
<reference evidence="6 7" key="1">
    <citation type="submission" date="2019-10" db="EMBL/GenBank/DDBJ databases">
        <title>A soil myxobacterium in the family Polyangiaceae.</title>
        <authorList>
            <person name="Li Y."/>
            <person name="Wang J."/>
        </authorList>
    </citation>
    <scope>NUCLEOTIDE SEQUENCE [LARGE SCALE GENOMIC DNA]</scope>
    <source>
        <strain evidence="6 7">DSM 14734</strain>
    </source>
</reference>
<dbReference type="EMBL" id="WJIE01000023">
    <property type="protein sequence ID" value="MRG98027.1"/>
    <property type="molecule type" value="Genomic_DNA"/>
</dbReference>
<evidence type="ECO:0000313" key="7">
    <source>
        <dbReference type="Proteomes" id="UP000440224"/>
    </source>
</evidence>
<feature type="compositionally biased region" description="Basic and acidic residues" evidence="4">
    <location>
        <begin position="58"/>
        <end position="69"/>
    </location>
</feature>
<dbReference type="OrthoDB" id="9804774at2"/>
<comment type="similarity">
    <text evidence="1 3">Belongs to the short-chain dehydrogenases/reductases (SDR) family.</text>
</comment>
<dbReference type="PANTHER" id="PTHR42879">
    <property type="entry name" value="3-OXOACYL-(ACYL-CARRIER-PROTEIN) REDUCTASE"/>
    <property type="match status" value="1"/>
</dbReference>
<dbReference type="Proteomes" id="UP000440224">
    <property type="component" value="Unassembled WGS sequence"/>
</dbReference>
<dbReference type="Gene3D" id="3.40.50.720">
    <property type="entry name" value="NAD(P)-binding Rossmann-like Domain"/>
    <property type="match status" value="1"/>
</dbReference>
<name>A0A6N7Q2V6_9BACT</name>
<proteinExistence type="inferred from homology"/>
<evidence type="ECO:0000259" key="5">
    <source>
        <dbReference type="SMART" id="SM00822"/>
    </source>
</evidence>
<protein>
    <submittedName>
        <fullName evidence="6">SDR family oxidoreductase</fullName>
    </submittedName>
</protein>
<dbReference type="AlphaFoldDB" id="A0A6N7Q2V6"/>
<keyword evidence="7" id="KW-1185">Reference proteome</keyword>
<dbReference type="FunFam" id="3.40.50.720:FF:000173">
    <property type="entry name" value="3-oxoacyl-[acyl-carrier protein] reductase"/>
    <property type="match status" value="1"/>
</dbReference>
<feature type="region of interest" description="Disordered" evidence="4">
    <location>
        <begin position="58"/>
        <end position="104"/>
    </location>
</feature>
<dbReference type="InterPro" id="IPR036291">
    <property type="entry name" value="NAD(P)-bd_dom_sf"/>
</dbReference>
<dbReference type="InterPro" id="IPR002347">
    <property type="entry name" value="SDR_fam"/>
</dbReference>
<evidence type="ECO:0000313" key="6">
    <source>
        <dbReference type="EMBL" id="MRG98027.1"/>
    </source>
</evidence>
<organism evidence="6 7">
    <name type="scientific">Polyangium spumosum</name>
    <dbReference type="NCBI Taxonomy" id="889282"/>
    <lineage>
        <taxon>Bacteria</taxon>
        <taxon>Pseudomonadati</taxon>
        <taxon>Myxococcota</taxon>
        <taxon>Polyangia</taxon>
        <taxon>Polyangiales</taxon>
        <taxon>Polyangiaceae</taxon>
        <taxon>Polyangium</taxon>
    </lineage>
</organism>
<dbReference type="GO" id="GO:0016491">
    <property type="term" value="F:oxidoreductase activity"/>
    <property type="evidence" value="ECO:0007669"/>
    <property type="project" value="UniProtKB-KW"/>
</dbReference>
<dbReference type="Pfam" id="PF00106">
    <property type="entry name" value="adh_short"/>
    <property type="match status" value="1"/>
</dbReference>
<comment type="caution">
    <text evidence="6">The sequence shown here is derived from an EMBL/GenBank/DDBJ whole genome shotgun (WGS) entry which is preliminary data.</text>
</comment>
<dbReference type="PRINTS" id="PR00081">
    <property type="entry name" value="GDHRDH"/>
</dbReference>